<evidence type="ECO:0000313" key="4">
    <source>
        <dbReference type="Proteomes" id="UP001152607"/>
    </source>
</evidence>
<gene>
    <name evidence="3" type="ORF">PDIGIT_LOCUS4469</name>
</gene>
<name>A0A9W4U8S8_9PLEO</name>
<feature type="domain" description="Heterokaryon incompatibility" evidence="1">
    <location>
        <begin position="22"/>
        <end position="138"/>
    </location>
</feature>
<accession>A0A9W4U8S8</accession>
<dbReference type="EMBL" id="CAOQHR010000003">
    <property type="protein sequence ID" value="CAI6331444.1"/>
    <property type="molecule type" value="Genomic_DNA"/>
</dbReference>
<evidence type="ECO:0008006" key="5">
    <source>
        <dbReference type="Google" id="ProtNLM"/>
    </source>
</evidence>
<comment type="caution">
    <text evidence="3">The sequence shown here is derived from an EMBL/GenBank/DDBJ whole genome shotgun (WGS) entry which is preliminary data.</text>
</comment>
<dbReference type="PANTHER" id="PTHR10622:SF12">
    <property type="entry name" value="HET DOMAIN-CONTAINING PROTEIN"/>
    <property type="match status" value="1"/>
</dbReference>
<keyword evidence="4" id="KW-1185">Reference proteome</keyword>
<dbReference type="AlphaFoldDB" id="A0A9W4U8S8"/>
<dbReference type="PANTHER" id="PTHR10622">
    <property type="entry name" value="HET DOMAIN-CONTAINING PROTEIN"/>
    <property type="match status" value="1"/>
</dbReference>
<reference evidence="3" key="1">
    <citation type="submission" date="2023-01" db="EMBL/GenBank/DDBJ databases">
        <authorList>
            <person name="Van Ghelder C."/>
            <person name="Rancurel C."/>
        </authorList>
    </citation>
    <scope>NUCLEOTIDE SEQUENCE</scope>
    <source>
        <strain evidence="3">CNCM I-4278</strain>
    </source>
</reference>
<proteinExistence type="predicted"/>
<dbReference type="Pfam" id="PF06985">
    <property type="entry name" value="HET"/>
    <property type="match status" value="1"/>
</dbReference>
<dbReference type="Proteomes" id="UP001152607">
    <property type="component" value="Unassembled WGS sequence"/>
</dbReference>
<evidence type="ECO:0000259" key="2">
    <source>
        <dbReference type="Pfam" id="PF26640"/>
    </source>
</evidence>
<sequence length="444" mass="50084">MRLLNSATLEFEIFNEESLPEYLILSHTWGSEEVSFQDMRYLQRLKTLPEAMQQDAIVMFSLGLATGTSRVSKQDIESTAGYRKVVSTAKAAQDKDYKYFWIDTCCIDKTSSSELQEAINSMYRWYQEASLCIVVLEDVRVGGREYIADANFGYLVAQTRWITRGWTLQELIAPRRMHFVDADWQFLTTKSVASGELNAATGIPRYVLETGNMGNSSIAQKMSWAAHRTTTRLEDRAYSLLGIFGVNIPMLYGEGANAFARLQEEILRTTPDDSIFYWKLDTDCSATCRGLLAPSPSAFKDCGNVTAGPPVLVSNTNMGISLRLRFEGLMSSGKVPHSLGILNAKDGRLICAIMLHVLHRGLPGESGEFGKRCARVSTHAVNTHDIRKIKRYSTIYVSHRPQIPSRMFTAEAYCYRFHFPNERNRLAIGRTWPPARVTTTARWC</sequence>
<dbReference type="InterPro" id="IPR058525">
    <property type="entry name" value="DUF8212"/>
</dbReference>
<dbReference type="InterPro" id="IPR010730">
    <property type="entry name" value="HET"/>
</dbReference>
<protein>
    <recommendedName>
        <fullName evidence="5">Heterokaryon incompatibility domain-containing protein</fullName>
    </recommendedName>
</protein>
<evidence type="ECO:0000259" key="1">
    <source>
        <dbReference type="Pfam" id="PF06985"/>
    </source>
</evidence>
<evidence type="ECO:0000313" key="3">
    <source>
        <dbReference type="EMBL" id="CAI6331444.1"/>
    </source>
</evidence>
<organism evidence="3 4">
    <name type="scientific">Periconia digitata</name>
    <dbReference type="NCBI Taxonomy" id="1303443"/>
    <lineage>
        <taxon>Eukaryota</taxon>
        <taxon>Fungi</taxon>
        <taxon>Dikarya</taxon>
        <taxon>Ascomycota</taxon>
        <taxon>Pezizomycotina</taxon>
        <taxon>Dothideomycetes</taxon>
        <taxon>Pleosporomycetidae</taxon>
        <taxon>Pleosporales</taxon>
        <taxon>Massarineae</taxon>
        <taxon>Periconiaceae</taxon>
        <taxon>Periconia</taxon>
    </lineage>
</organism>
<feature type="domain" description="DUF8212" evidence="2">
    <location>
        <begin position="257"/>
        <end position="279"/>
    </location>
</feature>
<dbReference type="Pfam" id="PF26640">
    <property type="entry name" value="DUF8212"/>
    <property type="match status" value="1"/>
</dbReference>
<dbReference type="OrthoDB" id="20872at2759"/>